<dbReference type="PROSITE" id="PS51352">
    <property type="entry name" value="THIOREDOXIN_2"/>
    <property type="match status" value="1"/>
</dbReference>
<dbReference type="Pfam" id="PF00578">
    <property type="entry name" value="AhpC-TSA"/>
    <property type="match status" value="1"/>
</dbReference>
<dbReference type="CDD" id="cd02966">
    <property type="entry name" value="TlpA_like_family"/>
    <property type="match status" value="1"/>
</dbReference>
<dbReference type="GO" id="GO:0017004">
    <property type="term" value="P:cytochrome complex assembly"/>
    <property type="evidence" value="ECO:0007669"/>
    <property type="project" value="UniProtKB-KW"/>
</dbReference>
<keyword evidence="2" id="KW-0201">Cytochrome c-type biogenesis</keyword>
<dbReference type="Pfam" id="PF14289">
    <property type="entry name" value="DUF4369"/>
    <property type="match status" value="1"/>
</dbReference>
<protein>
    <submittedName>
        <fullName evidence="6">Thiol-disulfide oxidoreductase ResA</fullName>
    </submittedName>
</protein>
<dbReference type="EMBL" id="SNRX01000012">
    <property type="protein sequence ID" value="KAA6301895.1"/>
    <property type="molecule type" value="Genomic_DNA"/>
</dbReference>
<sequence length="386" mass="43227">MRKSSIPRALYIVLFSLCFLSLSAQKKGVFTIEGKIGDYSAPAVIYLQYLEDENGDENVVSKSVVLKNGRFSFTGTIDEPANGRLVLLPNGGSVDSNPSGDQLLLLVTPEKMQINSADHLANARISGSKINAEHQSLMAGIDAIQKQQQALMEEYQNASPELLDNEYYLSGLENRYQNLEKEQVDVLITFINEHPDSYLSVMTLSQLTSQTNNLQELNTLFKKLNPDIQNSKLGKTLSQHLHTALLATVGSVAPDFTQNDVDGKPIRLSGFRGKYLLLDFWASWCGPCRMENPNLVRMYQAYKDKKFDILGVSLDQDDRSAWVGAIRKDQLTWPQVSDLKGWRNVVARQYNITSIPQNYLINPDGVIIAKNLRGEQLVEKLAEILK</sequence>
<dbReference type="GO" id="GO:0016209">
    <property type="term" value="F:antioxidant activity"/>
    <property type="evidence" value="ECO:0007669"/>
    <property type="project" value="InterPro"/>
</dbReference>
<dbReference type="InterPro" id="IPR025380">
    <property type="entry name" value="DUF4369"/>
</dbReference>
<dbReference type="Proteomes" id="UP000324575">
    <property type="component" value="Unassembled WGS sequence"/>
</dbReference>
<dbReference type="GO" id="GO:0016491">
    <property type="term" value="F:oxidoreductase activity"/>
    <property type="evidence" value="ECO:0007669"/>
    <property type="project" value="InterPro"/>
</dbReference>
<dbReference type="PROSITE" id="PS00194">
    <property type="entry name" value="THIOREDOXIN_1"/>
    <property type="match status" value="1"/>
</dbReference>
<organism evidence="6 7">
    <name type="scientific">Candidatus Ordinivivax streblomastigis</name>
    <dbReference type="NCBI Taxonomy" id="2540710"/>
    <lineage>
        <taxon>Bacteria</taxon>
        <taxon>Pseudomonadati</taxon>
        <taxon>Bacteroidota</taxon>
        <taxon>Bacteroidia</taxon>
        <taxon>Bacteroidales</taxon>
        <taxon>Candidatus Ordinivivax</taxon>
    </lineage>
</organism>
<dbReference type="AlphaFoldDB" id="A0A5M8P0D0"/>
<dbReference type="InterPro" id="IPR036249">
    <property type="entry name" value="Thioredoxin-like_sf"/>
</dbReference>
<dbReference type="InterPro" id="IPR050553">
    <property type="entry name" value="Thioredoxin_ResA/DsbE_sf"/>
</dbReference>
<reference evidence="6 7" key="1">
    <citation type="submission" date="2019-03" db="EMBL/GenBank/DDBJ databases">
        <title>Single cell metagenomics reveals metabolic interactions within the superorganism composed of flagellate Streblomastix strix and complex community of Bacteroidetes bacteria on its surface.</title>
        <authorList>
            <person name="Treitli S.C."/>
            <person name="Kolisko M."/>
            <person name="Husnik F."/>
            <person name="Keeling P."/>
            <person name="Hampl V."/>
        </authorList>
    </citation>
    <scope>NUCLEOTIDE SEQUENCE [LARGE SCALE GENOMIC DNA]</scope>
    <source>
        <strain evidence="6">St1</strain>
    </source>
</reference>
<dbReference type="Gene3D" id="3.40.30.10">
    <property type="entry name" value="Glutaredoxin"/>
    <property type="match status" value="1"/>
</dbReference>
<evidence type="ECO:0000259" key="5">
    <source>
        <dbReference type="PROSITE" id="PS51352"/>
    </source>
</evidence>
<dbReference type="SUPFAM" id="SSF52833">
    <property type="entry name" value="Thioredoxin-like"/>
    <property type="match status" value="1"/>
</dbReference>
<gene>
    <name evidence="6" type="ORF">EZS26_001898</name>
</gene>
<dbReference type="InterPro" id="IPR017937">
    <property type="entry name" value="Thioredoxin_CS"/>
</dbReference>
<evidence type="ECO:0000313" key="7">
    <source>
        <dbReference type="Proteomes" id="UP000324575"/>
    </source>
</evidence>
<dbReference type="InterPro" id="IPR013766">
    <property type="entry name" value="Thioredoxin_domain"/>
</dbReference>
<keyword evidence="4" id="KW-0676">Redox-active center</keyword>
<evidence type="ECO:0000256" key="4">
    <source>
        <dbReference type="ARBA" id="ARBA00023284"/>
    </source>
</evidence>
<evidence type="ECO:0000256" key="1">
    <source>
        <dbReference type="ARBA" id="ARBA00004196"/>
    </source>
</evidence>
<evidence type="ECO:0000256" key="3">
    <source>
        <dbReference type="ARBA" id="ARBA00023157"/>
    </source>
</evidence>
<dbReference type="PANTHER" id="PTHR42852">
    <property type="entry name" value="THIOL:DISULFIDE INTERCHANGE PROTEIN DSBE"/>
    <property type="match status" value="1"/>
</dbReference>
<comment type="subcellular location">
    <subcellularLocation>
        <location evidence="1">Cell envelope</location>
    </subcellularLocation>
</comment>
<name>A0A5M8P0D0_9BACT</name>
<proteinExistence type="predicted"/>
<dbReference type="InterPro" id="IPR000866">
    <property type="entry name" value="AhpC/TSA"/>
</dbReference>
<evidence type="ECO:0000313" key="6">
    <source>
        <dbReference type="EMBL" id="KAA6301895.1"/>
    </source>
</evidence>
<evidence type="ECO:0000256" key="2">
    <source>
        <dbReference type="ARBA" id="ARBA00022748"/>
    </source>
</evidence>
<keyword evidence="3" id="KW-1015">Disulfide bond</keyword>
<comment type="caution">
    <text evidence="6">The sequence shown here is derived from an EMBL/GenBank/DDBJ whole genome shotgun (WGS) entry which is preliminary data.</text>
</comment>
<feature type="domain" description="Thioredoxin" evidence="5">
    <location>
        <begin position="247"/>
        <end position="386"/>
    </location>
</feature>
<dbReference type="GO" id="GO:0030313">
    <property type="term" value="C:cell envelope"/>
    <property type="evidence" value="ECO:0007669"/>
    <property type="project" value="UniProtKB-SubCell"/>
</dbReference>
<accession>A0A5M8P0D0</accession>
<dbReference type="PANTHER" id="PTHR42852:SF6">
    <property type="entry name" value="THIOL:DISULFIDE INTERCHANGE PROTEIN DSBE"/>
    <property type="match status" value="1"/>
</dbReference>